<organism evidence="2 3">
    <name type="scientific">Paragemmobacter ruber</name>
    <dbReference type="NCBI Taxonomy" id="1985673"/>
    <lineage>
        <taxon>Bacteria</taxon>
        <taxon>Pseudomonadati</taxon>
        <taxon>Pseudomonadota</taxon>
        <taxon>Alphaproteobacteria</taxon>
        <taxon>Rhodobacterales</taxon>
        <taxon>Paracoccaceae</taxon>
        <taxon>Paragemmobacter</taxon>
    </lineage>
</organism>
<protein>
    <submittedName>
        <fullName evidence="2">Uncharacterized protein</fullName>
    </submittedName>
</protein>
<sequence length="85" mass="8709">MKNVIATSALLILVAGAASAAGNDSRQRADFNPAPVTPAQTVQVEAGAIYKSNKELNRAGVSADESVQVTVIPSSGLVDKRDGDN</sequence>
<proteinExistence type="predicted"/>
<name>A0ABW9Y358_9RHOB</name>
<evidence type="ECO:0000256" key="1">
    <source>
        <dbReference type="SAM" id="SignalP"/>
    </source>
</evidence>
<accession>A0ABW9Y358</accession>
<evidence type="ECO:0000313" key="2">
    <source>
        <dbReference type="EMBL" id="NBE06939.1"/>
    </source>
</evidence>
<reference evidence="3" key="1">
    <citation type="submission" date="2020-01" db="EMBL/GenBank/DDBJ databases">
        <title>Sphingomonas sp. strain CSW-10.</title>
        <authorList>
            <person name="Chen W.-M."/>
        </authorList>
    </citation>
    <scope>NUCLEOTIDE SEQUENCE [LARGE SCALE GENOMIC DNA]</scope>
    <source>
        <strain evidence="3">CCP-1</strain>
    </source>
</reference>
<evidence type="ECO:0000313" key="3">
    <source>
        <dbReference type="Proteomes" id="UP001517376"/>
    </source>
</evidence>
<feature type="signal peptide" evidence="1">
    <location>
        <begin position="1"/>
        <end position="20"/>
    </location>
</feature>
<keyword evidence="3" id="KW-1185">Reference proteome</keyword>
<dbReference type="EMBL" id="JAAATW010000001">
    <property type="protein sequence ID" value="NBE06939.1"/>
    <property type="molecule type" value="Genomic_DNA"/>
</dbReference>
<comment type="caution">
    <text evidence="2">The sequence shown here is derived from an EMBL/GenBank/DDBJ whole genome shotgun (WGS) entry which is preliminary data.</text>
</comment>
<feature type="chain" id="PRO_5046442492" evidence="1">
    <location>
        <begin position="21"/>
        <end position="85"/>
    </location>
</feature>
<keyword evidence="1" id="KW-0732">Signal</keyword>
<dbReference type="Proteomes" id="UP001517376">
    <property type="component" value="Unassembled WGS sequence"/>
</dbReference>
<dbReference type="RefSeq" id="WP_161765896.1">
    <property type="nucleotide sequence ID" value="NZ_JAAATW010000001.1"/>
</dbReference>
<gene>
    <name evidence="2" type="ORF">GU920_05295</name>
</gene>